<sequence length="304" mass="33024">MVGWQVGLDKKAKKTARQSPGYKFLLGEIIVKVYLSCTARNTIPKPIIFMEEAQLETALATGAAIIPSDATASVPTGLMNTASSSTGTDDAAPPALALAFKLTPAAPCEVRVTGNGGKGSGYRRGIHGEPGSWDYVSVCDSGVRASLPKKITYETEVKGLHPQNGLERVTPLRKLRKISHSIRSTTSVDIPASSPWLAVTPRPLLQALGILERSPRIREATPTLGETKQGDSNSPLTAGAPCELQKQSGWGDYVKSVTPRNVARSFRYQEHNEARQERNQILSRAMTRLSGLYLQWSSWQIRED</sequence>
<dbReference type="VEuPathDB" id="FungiDB:BD410DRAFT_854693"/>
<proteinExistence type="predicted"/>
<dbReference type="Proteomes" id="UP000294933">
    <property type="component" value="Unassembled WGS sequence"/>
</dbReference>
<dbReference type="EMBL" id="ML170276">
    <property type="protein sequence ID" value="TDL15401.1"/>
    <property type="molecule type" value="Genomic_DNA"/>
</dbReference>
<gene>
    <name evidence="2" type="ORF">BD410DRAFT_854693</name>
</gene>
<evidence type="ECO:0000313" key="3">
    <source>
        <dbReference type="Proteomes" id="UP000294933"/>
    </source>
</evidence>
<evidence type="ECO:0000256" key="1">
    <source>
        <dbReference type="SAM" id="MobiDB-lite"/>
    </source>
</evidence>
<protein>
    <submittedName>
        <fullName evidence="2">Uncharacterized protein</fullName>
    </submittedName>
</protein>
<feature type="region of interest" description="Disordered" evidence="1">
    <location>
        <begin position="216"/>
        <end position="242"/>
    </location>
</feature>
<feature type="compositionally biased region" description="Polar residues" evidence="1">
    <location>
        <begin position="224"/>
        <end position="236"/>
    </location>
</feature>
<keyword evidence="3" id="KW-1185">Reference proteome</keyword>
<evidence type="ECO:0000313" key="2">
    <source>
        <dbReference type="EMBL" id="TDL15401.1"/>
    </source>
</evidence>
<name>A0A4Y7PK77_9AGAM</name>
<dbReference type="AlphaFoldDB" id="A0A4Y7PK77"/>
<accession>A0A4Y7PK77</accession>
<reference evidence="2 3" key="1">
    <citation type="submission" date="2018-06" db="EMBL/GenBank/DDBJ databases">
        <title>A transcriptomic atlas of mushroom development highlights an independent origin of complex multicellularity.</title>
        <authorList>
            <consortium name="DOE Joint Genome Institute"/>
            <person name="Krizsan K."/>
            <person name="Almasi E."/>
            <person name="Merenyi Z."/>
            <person name="Sahu N."/>
            <person name="Viragh M."/>
            <person name="Koszo T."/>
            <person name="Mondo S."/>
            <person name="Kiss B."/>
            <person name="Balint B."/>
            <person name="Kues U."/>
            <person name="Barry K."/>
            <person name="Hegedus J.C."/>
            <person name="Henrissat B."/>
            <person name="Johnson J."/>
            <person name="Lipzen A."/>
            <person name="Ohm R."/>
            <person name="Nagy I."/>
            <person name="Pangilinan J."/>
            <person name="Yan J."/>
            <person name="Xiong Y."/>
            <person name="Grigoriev I.V."/>
            <person name="Hibbett D.S."/>
            <person name="Nagy L.G."/>
        </authorList>
    </citation>
    <scope>NUCLEOTIDE SEQUENCE [LARGE SCALE GENOMIC DNA]</scope>
    <source>
        <strain evidence="2 3">SZMC22713</strain>
    </source>
</reference>
<organism evidence="2 3">
    <name type="scientific">Rickenella mellea</name>
    <dbReference type="NCBI Taxonomy" id="50990"/>
    <lineage>
        <taxon>Eukaryota</taxon>
        <taxon>Fungi</taxon>
        <taxon>Dikarya</taxon>
        <taxon>Basidiomycota</taxon>
        <taxon>Agaricomycotina</taxon>
        <taxon>Agaricomycetes</taxon>
        <taxon>Hymenochaetales</taxon>
        <taxon>Rickenellaceae</taxon>
        <taxon>Rickenella</taxon>
    </lineage>
</organism>